<evidence type="ECO:0000313" key="2">
    <source>
        <dbReference type="Proteomes" id="UP000015502"/>
    </source>
</evidence>
<dbReference type="STRING" id="523849.OCC_02972"/>
<sequence length="100" mass="11653">MNRFEGCKVLWGKRWRGKETGLIRYAEAVLQTKEGKLYFVSAEFSFDCWGDGDVSITVHEVEEFNKDTKQFKKKSGFISINLTEYEYLNKLLLKERGSGE</sequence>
<organism evidence="1 2">
    <name type="scientific">Thermococcus litoralis (strain ATCC 51850 / DSM 5473 / JCM 8560 / NS-C)</name>
    <dbReference type="NCBI Taxonomy" id="523849"/>
    <lineage>
        <taxon>Archaea</taxon>
        <taxon>Methanobacteriati</taxon>
        <taxon>Methanobacteriota</taxon>
        <taxon>Thermococci</taxon>
        <taxon>Thermococcales</taxon>
        <taxon>Thermococcaceae</taxon>
        <taxon>Thermococcus</taxon>
    </lineage>
</organism>
<protein>
    <submittedName>
        <fullName evidence="1">Uncharacterized protein</fullName>
    </submittedName>
</protein>
<dbReference type="EMBL" id="CP006670">
    <property type="protein sequence ID" value="EHR77979.1"/>
    <property type="molecule type" value="Genomic_DNA"/>
</dbReference>
<dbReference type="PaxDb" id="523849-OCC_02972"/>
<dbReference type="KEGG" id="tlt:OCC_02972"/>
<dbReference type="AlphaFoldDB" id="H3ZQ16"/>
<proteinExistence type="predicted"/>
<keyword evidence="2" id="KW-1185">Reference proteome</keyword>
<reference evidence="1 2" key="1">
    <citation type="journal article" date="2012" name="J. Bacteriol.">
        <title>Genome sequence of the model hyperthermophilic archaeon Thermococcus litoralis NS-C.</title>
        <authorList>
            <person name="Gardner A.F."/>
            <person name="Kumar S."/>
            <person name="Perler F.B."/>
        </authorList>
    </citation>
    <scope>NUCLEOTIDE SEQUENCE [LARGE SCALE GENOMIC DNA]</scope>
    <source>
        <strain evidence="2">ATCC 51850 / DSM 5473 / JCM 8560 / NS-C</strain>
    </source>
</reference>
<dbReference type="Proteomes" id="UP000015502">
    <property type="component" value="Chromosome"/>
</dbReference>
<accession>H3ZQ16</accession>
<dbReference type="HOGENOM" id="CLU_2299483_0_0_2"/>
<name>H3ZQ16_THELN</name>
<evidence type="ECO:0000313" key="1">
    <source>
        <dbReference type="EMBL" id="EHR77979.1"/>
    </source>
</evidence>
<gene>
    <name evidence="1" type="ORF">OCC_02972</name>
</gene>